<reference evidence="2 3" key="1">
    <citation type="journal article" date="2020" name="bioRxiv">
        <title>Whole genome comparisons of ergot fungi reveals the divergence and evolution of species within the genus Claviceps are the result of varying mechanisms driving genome evolution and host range expansion.</title>
        <authorList>
            <person name="Wyka S.A."/>
            <person name="Mondo S.J."/>
            <person name="Liu M."/>
            <person name="Dettman J."/>
            <person name="Nalam V."/>
            <person name="Broders K.D."/>
        </authorList>
    </citation>
    <scope>NUCLEOTIDE SEQUENCE [LARGE SCALE GENOMIC DNA]</scope>
    <source>
        <strain evidence="2 3">CCC 1485</strain>
    </source>
</reference>
<organism evidence="2 3">
    <name type="scientific">Claviceps pazoutovae</name>
    <dbReference type="NCBI Taxonomy" id="1649127"/>
    <lineage>
        <taxon>Eukaryota</taxon>
        <taxon>Fungi</taxon>
        <taxon>Dikarya</taxon>
        <taxon>Ascomycota</taxon>
        <taxon>Pezizomycotina</taxon>
        <taxon>Sordariomycetes</taxon>
        <taxon>Hypocreomycetidae</taxon>
        <taxon>Hypocreales</taxon>
        <taxon>Clavicipitaceae</taxon>
        <taxon>Claviceps</taxon>
    </lineage>
</organism>
<sequence>LSASVSSVHRFRQSNPLCTASSPLDKRLEFNEIALAGSDDEATDKGDPTSLPGISGCGVEKKAVSASWGGLAGQNAPTAQSQISSGRTASGYDRGRTSVGGGMAEERKDGRTED</sequence>
<evidence type="ECO:0000313" key="2">
    <source>
        <dbReference type="EMBL" id="KAG5930713.1"/>
    </source>
</evidence>
<dbReference type="AlphaFoldDB" id="A0A9P7M6E3"/>
<name>A0A9P7M6E3_9HYPO</name>
<comment type="caution">
    <text evidence="2">The sequence shown here is derived from an EMBL/GenBank/DDBJ whole genome shotgun (WGS) entry which is preliminary data.</text>
</comment>
<accession>A0A9P7M6E3</accession>
<gene>
    <name evidence="2" type="ORF">E4U60_006981</name>
</gene>
<keyword evidence="3" id="KW-1185">Reference proteome</keyword>
<evidence type="ECO:0000313" key="3">
    <source>
        <dbReference type="Proteomes" id="UP000706124"/>
    </source>
</evidence>
<proteinExistence type="predicted"/>
<evidence type="ECO:0000256" key="1">
    <source>
        <dbReference type="SAM" id="MobiDB-lite"/>
    </source>
</evidence>
<feature type="compositionally biased region" description="Basic and acidic residues" evidence="1">
    <location>
        <begin position="104"/>
        <end position="114"/>
    </location>
</feature>
<protein>
    <submittedName>
        <fullName evidence="2">Uncharacterized protein</fullName>
    </submittedName>
</protein>
<dbReference type="Proteomes" id="UP000706124">
    <property type="component" value="Unassembled WGS sequence"/>
</dbReference>
<feature type="compositionally biased region" description="Polar residues" evidence="1">
    <location>
        <begin position="75"/>
        <end position="88"/>
    </location>
</feature>
<feature type="non-terminal residue" evidence="2">
    <location>
        <position position="114"/>
    </location>
</feature>
<feature type="region of interest" description="Disordered" evidence="1">
    <location>
        <begin position="67"/>
        <end position="114"/>
    </location>
</feature>
<dbReference type="EMBL" id="SRPO01000722">
    <property type="protein sequence ID" value="KAG5930713.1"/>
    <property type="molecule type" value="Genomic_DNA"/>
</dbReference>